<dbReference type="Gene3D" id="2.130.10.10">
    <property type="entry name" value="YVTN repeat-like/Quinoprotein amine dehydrogenase"/>
    <property type="match status" value="1"/>
</dbReference>
<dbReference type="PROSITE" id="PS50082">
    <property type="entry name" value="WD_REPEATS_2"/>
    <property type="match status" value="1"/>
</dbReference>
<feature type="non-terminal residue" evidence="6">
    <location>
        <position position="60"/>
    </location>
</feature>
<comment type="subcellular location">
    <subcellularLocation>
        <location evidence="1">Nucleus</location>
    </subcellularLocation>
</comment>
<evidence type="ECO:0000256" key="5">
    <source>
        <dbReference type="PROSITE-ProRule" id="PRU00221"/>
    </source>
</evidence>
<proteinExistence type="predicted"/>
<dbReference type="PANTHER" id="PTHR19848">
    <property type="entry name" value="WD40 REPEAT PROTEIN"/>
    <property type="match status" value="1"/>
</dbReference>
<dbReference type="OrthoDB" id="10267436at2759"/>
<dbReference type="EMBL" id="CAJNNV010025815">
    <property type="protein sequence ID" value="CAE8616204.1"/>
    <property type="molecule type" value="Genomic_DNA"/>
</dbReference>
<dbReference type="Pfam" id="PF00400">
    <property type="entry name" value="WD40"/>
    <property type="match status" value="1"/>
</dbReference>
<reference evidence="6" key="1">
    <citation type="submission" date="2021-02" db="EMBL/GenBank/DDBJ databases">
        <authorList>
            <person name="Dougan E. K."/>
            <person name="Rhodes N."/>
            <person name="Thang M."/>
            <person name="Chan C."/>
        </authorList>
    </citation>
    <scope>NUCLEOTIDE SEQUENCE</scope>
</reference>
<dbReference type="SMART" id="SM00320">
    <property type="entry name" value="WD40"/>
    <property type="match status" value="1"/>
</dbReference>
<dbReference type="InterPro" id="IPR001680">
    <property type="entry name" value="WD40_rpt"/>
</dbReference>
<keyword evidence="2 5" id="KW-0853">WD repeat</keyword>
<gene>
    <name evidence="6" type="ORF">PGLA1383_LOCUS33907</name>
</gene>
<sequence length="60" mass="6700">PLASKTPITRMTGHQKVVNQVAFSPDGRWFASASFDKSVRLWDGRTGRYVHAFRGHVGDV</sequence>
<evidence type="ECO:0000313" key="6">
    <source>
        <dbReference type="EMBL" id="CAE8616204.1"/>
    </source>
</evidence>
<dbReference type="AlphaFoldDB" id="A0A813FV90"/>
<organism evidence="6 7">
    <name type="scientific">Polarella glacialis</name>
    <name type="common">Dinoflagellate</name>
    <dbReference type="NCBI Taxonomy" id="89957"/>
    <lineage>
        <taxon>Eukaryota</taxon>
        <taxon>Sar</taxon>
        <taxon>Alveolata</taxon>
        <taxon>Dinophyceae</taxon>
        <taxon>Suessiales</taxon>
        <taxon>Suessiaceae</taxon>
        <taxon>Polarella</taxon>
    </lineage>
</organism>
<dbReference type="PANTHER" id="PTHR19848:SF0">
    <property type="entry name" value="NOTCHLESS PROTEIN HOMOLOG 1"/>
    <property type="match status" value="1"/>
</dbReference>
<dbReference type="InterPro" id="IPR036322">
    <property type="entry name" value="WD40_repeat_dom_sf"/>
</dbReference>
<protein>
    <submittedName>
        <fullName evidence="6">Uncharacterized protein</fullName>
    </submittedName>
</protein>
<keyword evidence="7" id="KW-1185">Reference proteome</keyword>
<accession>A0A813FV90</accession>
<feature type="repeat" description="WD" evidence="5">
    <location>
        <begin position="11"/>
        <end position="52"/>
    </location>
</feature>
<comment type="caution">
    <text evidence="6">The sequence shown here is derived from an EMBL/GenBank/DDBJ whole genome shotgun (WGS) entry which is preliminary data.</text>
</comment>
<keyword evidence="3" id="KW-0677">Repeat</keyword>
<keyword evidence="4" id="KW-0539">Nucleus</keyword>
<dbReference type="GO" id="GO:0005730">
    <property type="term" value="C:nucleolus"/>
    <property type="evidence" value="ECO:0007669"/>
    <property type="project" value="TreeGrafter"/>
</dbReference>
<dbReference type="PROSITE" id="PS50294">
    <property type="entry name" value="WD_REPEATS_REGION"/>
    <property type="match status" value="1"/>
</dbReference>
<dbReference type="GO" id="GO:0000027">
    <property type="term" value="P:ribosomal large subunit assembly"/>
    <property type="evidence" value="ECO:0007669"/>
    <property type="project" value="TreeGrafter"/>
</dbReference>
<evidence type="ECO:0000313" key="7">
    <source>
        <dbReference type="Proteomes" id="UP000654075"/>
    </source>
</evidence>
<name>A0A813FV90_POLGL</name>
<feature type="non-terminal residue" evidence="6">
    <location>
        <position position="1"/>
    </location>
</feature>
<evidence type="ECO:0000256" key="3">
    <source>
        <dbReference type="ARBA" id="ARBA00022737"/>
    </source>
</evidence>
<dbReference type="InterPro" id="IPR015943">
    <property type="entry name" value="WD40/YVTN_repeat-like_dom_sf"/>
</dbReference>
<evidence type="ECO:0000256" key="4">
    <source>
        <dbReference type="ARBA" id="ARBA00023242"/>
    </source>
</evidence>
<dbReference type="Proteomes" id="UP000654075">
    <property type="component" value="Unassembled WGS sequence"/>
</dbReference>
<evidence type="ECO:0000256" key="2">
    <source>
        <dbReference type="ARBA" id="ARBA00022574"/>
    </source>
</evidence>
<evidence type="ECO:0000256" key="1">
    <source>
        <dbReference type="ARBA" id="ARBA00004123"/>
    </source>
</evidence>
<dbReference type="SUPFAM" id="SSF50978">
    <property type="entry name" value="WD40 repeat-like"/>
    <property type="match status" value="1"/>
</dbReference>